<evidence type="ECO:0000313" key="2">
    <source>
        <dbReference type="EMBL" id="KAF1916791.1"/>
    </source>
</evidence>
<proteinExistence type="predicted"/>
<protein>
    <submittedName>
        <fullName evidence="2">Uncharacterized protein</fullName>
    </submittedName>
</protein>
<dbReference type="Proteomes" id="UP000800096">
    <property type="component" value="Unassembled WGS sequence"/>
</dbReference>
<dbReference type="EMBL" id="ML979135">
    <property type="protein sequence ID" value="KAF1916791.1"/>
    <property type="molecule type" value="Genomic_DNA"/>
</dbReference>
<name>A0A6A5QLZ1_AMPQU</name>
<feature type="region of interest" description="Disordered" evidence="1">
    <location>
        <begin position="46"/>
        <end position="85"/>
    </location>
</feature>
<accession>A0A6A5QLZ1</accession>
<organism evidence="2 3">
    <name type="scientific">Ampelomyces quisqualis</name>
    <name type="common">Powdery mildew agent</name>
    <dbReference type="NCBI Taxonomy" id="50730"/>
    <lineage>
        <taxon>Eukaryota</taxon>
        <taxon>Fungi</taxon>
        <taxon>Dikarya</taxon>
        <taxon>Ascomycota</taxon>
        <taxon>Pezizomycotina</taxon>
        <taxon>Dothideomycetes</taxon>
        <taxon>Pleosporomycetidae</taxon>
        <taxon>Pleosporales</taxon>
        <taxon>Pleosporineae</taxon>
        <taxon>Phaeosphaeriaceae</taxon>
        <taxon>Ampelomyces</taxon>
    </lineage>
</organism>
<keyword evidence="3" id="KW-1185">Reference proteome</keyword>
<evidence type="ECO:0000313" key="3">
    <source>
        <dbReference type="Proteomes" id="UP000800096"/>
    </source>
</evidence>
<gene>
    <name evidence="2" type="ORF">BDU57DRAFT_517104</name>
</gene>
<reference evidence="2" key="1">
    <citation type="journal article" date="2020" name="Stud. Mycol.">
        <title>101 Dothideomycetes genomes: a test case for predicting lifestyles and emergence of pathogens.</title>
        <authorList>
            <person name="Haridas S."/>
            <person name="Albert R."/>
            <person name="Binder M."/>
            <person name="Bloem J."/>
            <person name="Labutti K."/>
            <person name="Salamov A."/>
            <person name="Andreopoulos B."/>
            <person name="Baker S."/>
            <person name="Barry K."/>
            <person name="Bills G."/>
            <person name="Bluhm B."/>
            <person name="Cannon C."/>
            <person name="Castanera R."/>
            <person name="Culley D."/>
            <person name="Daum C."/>
            <person name="Ezra D."/>
            <person name="Gonzalez J."/>
            <person name="Henrissat B."/>
            <person name="Kuo A."/>
            <person name="Liang C."/>
            <person name="Lipzen A."/>
            <person name="Lutzoni F."/>
            <person name="Magnuson J."/>
            <person name="Mondo S."/>
            <person name="Nolan M."/>
            <person name="Ohm R."/>
            <person name="Pangilinan J."/>
            <person name="Park H.-J."/>
            <person name="Ramirez L."/>
            <person name="Alfaro M."/>
            <person name="Sun H."/>
            <person name="Tritt A."/>
            <person name="Yoshinaga Y."/>
            <person name="Zwiers L.-H."/>
            <person name="Turgeon B."/>
            <person name="Goodwin S."/>
            <person name="Spatafora J."/>
            <person name="Crous P."/>
            <person name="Grigoriev I."/>
        </authorList>
    </citation>
    <scope>NUCLEOTIDE SEQUENCE</scope>
    <source>
        <strain evidence="2">HMLAC05119</strain>
    </source>
</reference>
<feature type="compositionally biased region" description="Basic and acidic residues" evidence="1">
    <location>
        <begin position="58"/>
        <end position="74"/>
    </location>
</feature>
<dbReference type="AlphaFoldDB" id="A0A6A5QLZ1"/>
<evidence type="ECO:0000256" key="1">
    <source>
        <dbReference type="SAM" id="MobiDB-lite"/>
    </source>
</evidence>
<sequence length="85" mass="8881">MTAAAAHLDGVSCCPPLHASSISCLFLSLRRSDGCCPSDVYSVRPCQPSAPASSSCLDSRDDATESLSEEHEGEWQAGQGRARPG</sequence>